<keyword evidence="1" id="KW-0472">Membrane</keyword>
<keyword evidence="1" id="KW-1133">Transmembrane helix</keyword>
<sequence>MAGINGLAKKAGATLAAAFGVKKLIDFSKSCIELGSNLAEVQNVVDVTFPSMAEQVDKFAKSAAGSFGLSETMAKKYTGTFGAMAKAFGFSEKQALDMGATLTGLAGDVASFYNLSQDEAYTKIKSVFTGETESLKDLGVVMTQTALDSYALANGFGKTTDQMSEAEKVALRYSFVQKQLSAATGDFSRTSQSWANQVRILSLQFQSLKASIGQGLINIFLPVLRMINTLIGRLVTLADAFKSFTELITGNKSSGQSGVGAVGADAASAAAGLTDASSAADQLADSTSGVGDAAKQAAKDMKSLMGFDKINKVSKDSSTSDSQNSSVPNNVAGSIDFGSLASGETVIDDVNKKFTDMFGNITKLSEPALRSVKRLWNEGLARLGNFSGQSLKDFYQHFLVPVGKWTLGTGIPRFIDALNDGLMKTDFPKINDALNDLWDALAPFAINVGEGLLWFWEQVLVPLGTWTANEIVPRFLETLSLAIQLLNAVLVALQPLFEWFWENVLQPIAQWTGGAFLTLWDGINKGLQVFSDWCAKNPGIIQSMTVAIGMFFGAWKVIELLSFIQQAGGVVGALKLIETALLGAKLAKIKDAAETAILTGMYAKDFVVGIGQSIVAIGKQALAWITNTAAQIAMTAATVAWNAICAIATAATTAFGAAVAFLTSPIGLACLAIAALVAGGVLLWKNWDTVKEKCGQLHDWIVSKFSALKDWMKSKFETDWTERFGVLGNVLNWFCDIASGKIETVKNIFQGLTSFLKNIFAGKFSDALKIPVNGLIGMLNRMLTAIEKTVNFASNALNKLNVKIPSWVPGVGGKKLGFQIPTASIARIPYLADGGYVARNTPRLAVIGDNKRYGEIVAPEDKLQKMVDLAVSKASGGSVTKAELESIVNSAVLRIVAALSALGFSIDGETLAKAQQKVQQEMDRRYNTVQIN</sequence>
<accession>A0A8S5N4K7</accession>
<dbReference type="EMBL" id="BK015065">
    <property type="protein sequence ID" value="DAD89577.1"/>
    <property type="molecule type" value="Genomic_DNA"/>
</dbReference>
<protein>
    <submittedName>
        <fullName evidence="2">Minor tail protein</fullName>
    </submittedName>
</protein>
<evidence type="ECO:0000313" key="2">
    <source>
        <dbReference type="EMBL" id="DAD89577.1"/>
    </source>
</evidence>
<evidence type="ECO:0000256" key="1">
    <source>
        <dbReference type="SAM" id="Phobius"/>
    </source>
</evidence>
<name>A0A8S5N4K7_9CAUD</name>
<feature type="transmembrane region" description="Helical" evidence="1">
    <location>
        <begin position="639"/>
        <end position="660"/>
    </location>
</feature>
<feature type="transmembrane region" description="Helical" evidence="1">
    <location>
        <begin position="666"/>
        <end position="684"/>
    </location>
</feature>
<organism evidence="2">
    <name type="scientific">Siphoviridae sp. ctUoe7</name>
    <dbReference type="NCBI Taxonomy" id="2826355"/>
    <lineage>
        <taxon>Viruses</taxon>
        <taxon>Duplodnaviria</taxon>
        <taxon>Heunggongvirae</taxon>
        <taxon>Uroviricota</taxon>
        <taxon>Caudoviricetes</taxon>
    </lineage>
</organism>
<proteinExistence type="predicted"/>
<keyword evidence="1" id="KW-0812">Transmembrane</keyword>
<reference evidence="2" key="1">
    <citation type="journal article" date="2021" name="Proc. Natl. Acad. Sci. U.S.A.">
        <title>A Catalog of Tens of Thousands of Viruses from Human Metagenomes Reveals Hidden Associations with Chronic Diseases.</title>
        <authorList>
            <person name="Tisza M.J."/>
            <person name="Buck C.B."/>
        </authorList>
    </citation>
    <scope>NUCLEOTIDE SEQUENCE</scope>
    <source>
        <strain evidence="2">CtUoe7</strain>
    </source>
</reference>